<dbReference type="PANTHER" id="PTHR12674">
    <property type="entry name" value="PREFOLDIN SUBUNIT 5"/>
    <property type="match status" value="1"/>
</dbReference>
<dbReference type="Proteomes" id="UP001590950">
    <property type="component" value="Unassembled WGS sequence"/>
</dbReference>
<comment type="similarity">
    <text evidence="1">Belongs to the prefoldin subunit alpha family.</text>
</comment>
<accession>A0ABR4AC33</accession>
<evidence type="ECO:0000256" key="1">
    <source>
        <dbReference type="ARBA" id="ARBA00010048"/>
    </source>
</evidence>
<dbReference type="NCBIfam" id="TIGR00293">
    <property type="entry name" value="prefoldin subunit alpha"/>
    <property type="match status" value="1"/>
</dbReference>
<protein>
    <recommendedName>
        <fullName evidence="4">Prefoldin alpha subunit</fullName>
    </recommendedName>
</protein>
<organism evidence="2 3">
    <name type="scientific">Stereocaulon virgatum</name>
    <dbReference type="NCBI Taxonomy" id="373712"/>
    <lineage>
        <taxon>Eukaryota</taxon>
        <taxon>Fungi</taxon>
        <taxon>Dikarya</taxon>
        <taxon>Ascomycota</taxon>
        <taxon>Pezizomycotina</taxon>
        <taxon>Lecanoromycetes</taxon>
        <taxon>OSLEUM clade</taxon>
        <taxon>Lecanoromycetidae</taxon>
        <taxon>Lecanorales</taxon>
        <taxon>Lecanorineae</taxon>
        <taxon>Stereocaulaceae</taxon>
        <taxon>Stereocaulon</taxon>
    </lineage>
</organism>
<dbReference type="InterPro" id="IPR009053">
    <property type="entry name" value="Prefoldin"/>
</dbReference>
<proteinExistence type="inferred from homology"/>
<dbReference type="InterPro" id="IPR004127">
    <property type="entry name" value="Prefoldin_subunit_alpha"/>
</dbReference>
<keyword evidence="3" id="KW-1185">Reference proteome</keyword>
<comment type="caution">
    <text evidence="2">The sequence shown here is derived from an EMBL/GenBank/DDBJ whole genome shotgun (WGS) entry which is preliminary data.</text>
</comment>
<sequence length="160" mass="17329">MATTKAESQPQTIDLNSLPTAQVNNVKNQLTQELQHLTTSFSQLKQAQVKFRDCANSVRDGLQKGEGTPILVPLTPSLYVPGKLASTDTVLVDVGTGFYVEKTPSAARDFYSRKVIELGQNLQDLEKIVQGKQGNLNVVEDVLRQKVIAENSKGGGEGST</sequence>
<dbReference type="PANTHER" id="PTHR12674:SF2">
    <property type="entry name" value="PREFOLDIN SUBUNIT 5"/>
    <property type="match status" value="1"/>
</dbReference>
<gene>
    <name evidence="2" type="ORF">N7G274_003631</name>
</gene>
<evidence type="ECO:0000313" key="3">
    <source>
        <dbReference type="Proteomes" id="UP001590950"/>
    </source>
</evidence>
<name>A0ABR4AC33_9LECA</name>
<dbReference type="EMBL" id="JBEFKJ010000011">
    <property type="protein sequence ID" value="KAL2043325.1"/>
    <property type="molecule type" value="Genomic_DNA"/>
</dbReference>
<evidence type="ECO:0008006" key="4">
    <source>
        <dbReference type="Google" id="ProtNLM"/>
    </source>
</evidence>
<evidence type="ECO:0000313" key="2">
    <source>
        <dbReference type="EMBL" id="KAL2043325.1"/>
    </source>
</evidence>
<dbReference type="SUPFAM" id="SSF46579">
    <property type="entry name" value="Prefoldin"/>
    <property type="match status" value="1"/>
</dbReference>
<dbReference type="InterPro" id="IPR011599">
    <property type="entry name" value="PFD_alpha_archaea"/>
</dbReference>
<dbReference type="CDD" id="cd23157">
    <property type="entry name" value="Prefoldin_5"/>
    <property type="match status" value="1"/>
</dbReference>
<dbReference type="Gene3D" id="1.10.287.370">
    <property type="match status" value="1"/>
</dbReference>
<dbReference type="Pfam" id="PF02996">
    <property type="entry name" value="Prefoldin"/>
    <property type="match status" value="1"/>
</dbReference>
<reference evidence="2 3" key="1">
    <citation type="submission" date="2024-09" db="EMBL/GenBank/DDBJ databases">
        <title>Rethinking Asexuality: The Enigmatic Case of Functional Sexual Genes in Lepraria (Stereocaulaceae).</title>
        <authorList>
            <person name="Doellman M."/>
            <person name="Sun Y."/>
            <person name="Barcenas-Pena A."/>
            <person name="Lumbsch H.T."/>
            <person name="Grewe F."/>
        </authorList>
    </citation>
    <scope>NUCLEOTIDE SEQUENCE [LARGE SCALE GENOMIC DNA]</scope>
    <source>
        <strain evidence="2 3">Mercado 3170</strain>
    </source>
</reference>